<dbReference type="PANTHER" id="PTHR33445">
    <property type="entry name" value="ATP SYNTHASE SUBUNIT B', CHLOROPLASTIC"/>
    <property type="match status" value="1"/>
</dbReference>
<evidence type="ECO:0000256" key="9">
    <source>
        <dbReference type="ARBA" id="ARBA00023136"/>
    </source>
</evidence>
<reference evidence="16 17" key="1">
    <citation type="submission" date="2018-09" db="EMBL/GenBank/DDBJ databases">
        <title>Genomic Encyclopedia of Archaeal and Bacterial Type Strains, Phase II (KMG-II): from individual species to whole genera.</title>
        <authorList>
            <person name="Goeker M."/>
        </authorList>
    </citation>
    <scope>NUCLEOTIDE SEQUENCE [LARGE SCALE GENOMIC DNA]</scope>
    <source>
        <strain evidence="16 17">DSM 17008</strain>
    </source>
</reference>
<comment type="function">
    <text evidence="11 13">F(1)F(0) ATP synthase produces ATP from ADP in the presence of a proton or sodium gradient. F-type ATPases consist of two structural domains, F(1) containing the extramembraneous catalytic core and F(0) containing the membrane proton channel, linked together by a central stalk and a peripheral stalk. During catalysis, ATP synthesis in the catalytic domain of F(1) is coupled via a rotary mechanism of the central stalk subunits to proton translocation.</text>
</comment>
<evidence type="ECO:0000256" key="2">
    <source>
        <dbReference type="ARBA" id="ARBA00022448"/>
    </source>
</evidence>
<feature type="transmembrane region" description="Helical" evidence="13">
    <location>
        <begin position="12"/>
        <end position="29"/>
    </location>
</feature>
<dbReference type="SUPFAM" id="SSF81573">
    <property type="entry name" value="F1F0 ATP synthase subunit B, membrane domain"/>
    <property type="match status" value="1"/>
</dbReference>
<gene>
    <name evidence="13" type="primary">atpF</name>
    <name evidence="16" type="ORF">ATL39_0300</name>
</gene>
<evidence type="ECO:0000256" key="13">
    <source>
        <dbReference type="HAMAP-Rule" id="MF_01398"/>
    </source>
</evidence>
<dbReference type="NCBIfam" id="TIGR01144">
    <property type="entry name" value="ATP_synt_b"/>
    <property type="match status" value="1"/>
</dbReference>
<dbReference type="RefSeq" id="WP_120191509.1">
    <property type="nucleotide sequence ID" value="NZ_RAPK01000006.1"/>
</dbReference>
<dbReference type="InterPro" id="IPR028987">
    <property type="entry name" value="ATP_synth_B-like_membr_sf"/>
</dbReference>
<comment type="function">
    <text evidence="13">Component of the F(0) channel, it forms part of the peripheral stalk, linking F(1) to F(0).</text>
</comment>
<keyword evidence="8 13" id="KW-0406">Ion transport</keyword>
<evidence type="ECO:0000256" key="4">
    <source>
        <dbReference type="ARBA" id="ARBA00022547"/>
    </source>
</evidence>
<evidence type="ECO:0000313" key="16">
    <source>
        <dbReference type="EMBL" id="RKD76088.1"/>
    </source>
</evidence>
<keyword evidence="3 13" id="KW-1003">Cell membrane</keyword>
<dbReference type="GO" id="GO:0045259">
    <property type="term" value="C:proton-transporting ATP synthase complex"/>
    <property type="evidence" value="ECO:0007669"/>
    <property type="project" value="UniProtKB-KW"/>
</dbReference>
<keyword evidence="4 13" id="KW-0138">CF(0)</keyword>
<dbReference type="AlphaFoldDB" id="A0A419V809"/>
<dbReference type="InterPro" id="IPR050059">
    <property type="entry name" value="ATP_synthase_B_chain"/>
</dbReference>
<accession>A0A419V809</accession>
<evidence type="ECO:0000256" key="6">
    <source>
        <dbReference type="ARBA" id="ARBA00022781"/>
    </source>
</evidence>
<comment type="subunit">
    <text evidence="13">F-type ATPases have 2 components, F(1) - the catalytic core - and F(0) - the membrane proton channel. F(1) has five subunits: alpha(3), beta(3), gamma(1), delta(1), epsilon(1). F(0) has three main subunits: a(1), b(2) and c(10-14). The alpha and beta chains form an alternating ring which encloses part of the gamma chain. F(1) is attached to F(0) by a central stalk formed by the gamma and epsilon chains, while a peripheral stalk is formed by the delta and b chains.</text>
</comment>
<comment type="subcellular location">
    <subcellularLocation>
        <location evidence="13">Cell membrane</location>
        <topology evidence="13">Single-pass membrane protein</topology>
    </subcellularLocation>
    <subcellularLocation>
        <location evidence="12">Endomembrane system</location>
        <topology evidence="12">Single-pass membrane protein</topology>
    </subcellularLocation>
</comment>
<evidence type="ECO:0000256" key="5">
    <source>
        <dbReference type="ARBA" id="ARBA00022692"/>
    </source>
</evidence>
<keyword evidence="5 13" id="KW-0812">Transmembrane</keyword>
<dbReference type="InterPro" id="IPR005864">
    <property type="entry name" value="ATP_synth_F0_bsu_bac"/>
</dbReference>
<organism evidence="16 17">
    <name type="scientific">Sinobaca qinghaiensis</name>
    <dbReference type="NCBI Taxonomy" id="342944"/>
    <lineage>
        <taxon>Bacteria</taxon>
        <taxon>Bacillati</taxon>
        <taxon>Bacillota</taxon>
        <taxon>Bacilli</taxon>
        <taxon>Bacillales</taxon>
        <taxon>Sporolactobacillaceae</taxon>
        <taxon>Sinobaca</taxon>
    </lineage>
</organism>
<dbReference type="HAMAP" id="MF_01398">
    <property type="entry name" value="ATP_synth_b_bprime"/>
    <property type="match status" value="1"/>
</dbReference>
<dbReference type="GO" id="GO:0046961">
    <property type="term" value="F:proton-transporting ATPase activity, rotational mechanism"/>
    <property type="evidence" value="ECO:0007669"/>
    <property type="project" value="TreeGrafter"/>
</dbReference>
<dbReference type="EMBL" id="RAPK01000006">
    <property type="protein sequence ID" value="RKD76088.1"/>
    <property type="molecule type" value="Genomic_DNA"/>
</dbReference>
<dbReference type="GO" id="GO:0012505">
    <property type="term" value="C:endomembrane system"/>
    <property type="evidence" value="ECO:0007669"/>
    <property type="project" value="UniProtKB-SubCell"/>
</dbReference>
<dbReference type="CDD" id="cd06503">
    <property type="entry name" value="ATP-synt_Fo_b"/>
    <property type="match status" value="1"/>
</dbReference>
<keyword evidence="2 13" id="KW-0813">Transport</keyword>
<protein>
    <recommendedName>
        <fullName evidence="13">ATP synthase subunit b</fullName>
    </recommendedName>
    <alternativeName>
        <fullName evidence="13">ATP synthase F(0) sector subunit b</fullName>
    </alternativeName>
    <alternativeName>
        <fullName evidence="13">ATPase subunit I</fullName>
    </alternativeName>
    <alternativeName>
        <fullName evidence="13">F-type ATPase subunit b</fullName>
        <shortName evidence="13">F-ATPase subunit b</shortName>
    </alternativeName>
</protein>
<keyword evidence="17" id="KW-1185">Reference proteome</keyword>
<evidence type="ECO:0000256" key="3">
    <source>
        <dbReference type="ARBA" id="ARBA00022475"/>
    </source>
</evidence>
<keyword evidence="6 13" id="KW-0375">Hydrogen ion transport</keyword>
<keyword evidence="10 13" id="KW-0066">ATP synthesis</keyword>
<dbReference type="Gene3D" id="6.10.250.1580">
    <property type="match status" value="1"/>
</dbReference>
<evidence type="ECO:0000256" key="10">
    <source>
        <dbReference type="ARBA" id="ARBA00023310"/>
    </source>
</evidence>
<evidence type="ECO:0000256" key="11">
    <source>
        <dbReference type="ARBA" id="ARBA00025198"/>
    </source>
</evidence>
<dbReference type="PANTHER" id="PTHR33445:SF1">
    <property type="entry name" value="ATP SYNTHASE SUBUNIT B"/>
    <property type="match status" value="1"/>
</dbReference>
<dbReference type="GO" id="GO:0005886">
    <property type="term" value="C:plasma membrane"/>
    <property type="evidence" value="ECO:0007669"/>
    <property type="project" value="UniProtKB-SubCell"/>
</dbReference>
<name>A0A419V809_9BACL</name>
<dbReference type="InterPro" id="IPR002146">
    <property type="entry name" value="ATP_synth_b/b'su_bac/chlpt"/>
</dbReference>
<dbReference type="Pfam" id="PF00430">
    <property type="entry name" value="ATP-synt_B"/>
    <property type="match status" value="1"/>
</dbReference>
<evidence type="ECO:0000313" key="17">
    <source>
        <dbReference type="Proteomes" id="UP000285120"/>
    </source>
</evidence>
<dbReference type="Proteomes" id="UP000285120">
    <property type="component" value="Unassembled WGS sequence"/>
</dbReference>
<keyword evidence="9 13" id="KW-0472">Membrane</keyword>
<dbReference type="GO" id="GO:0046933">
    <property type="term" value="F:proton-transporting ATP synthase activity, rotational mechanism"/>
    <property type="evidence" value="ECO:0007669"/>
    <property type="project" value="UniProtKB-UniRule"/>
</dbReference>
<evidence type="ECO:0000256" key="7">
    <source>
        <dbReference type="ARBA" id="ARBA00022989"/>
    </source>
</evidence>
<sequence length="163" mass="18837">MPETLTLVDPLFSIVTFIILLLLLRKFAWGPMMNMMQEREEKIADDIDTAENNRLESEKYLEQQKLEVDRAREEAQSIIESAKKTGEQQGREIVEQSRRESEQVKENALAQIQNEKEQAIAELREQVSTLSVMIATKIIEKELDEAEQEKLIEEYLQEAGGNL</sequence>
<evidence type="ECO:0000256" key="8">
    <source>
        <dbReference type="ARBA" id="ARBA00023065"/>
    </source>
</evidence>
<evidence type="ECO:0000256" key="15">
    <source>
        <dbReference type="SAM" id="MobiDB-lite"/>
    </source>
</evidence>
<comment type="similarity">
    <text evidence="1 13 14">Belongs to the ATPase B chain family.</text>
</comment>
<evidence type="ECO:0000256" key="14">
    <source>
        <dbReference type="RuleBase" id="RU003848"/>
    </source>
</evidence>
<evidence type="ECO:0000256" key="1">
    <source>
        <dbReference type="ARBA" id="ARBA00005513"/>
    </source>
</evidence>
<dbReference type="OrthoDB" id="282095at2"/>
<comment type="caution">
    <text evidence="16">The sequence shown here is derived from an EMBL/GenBank/DDBJ whole genome shotgun (WGS) entry which is preliminary data.</text>
</comment>
<keyword evidence="7 13" id="KW-1133">Transmembrane helix</keyword>
<feature type="region of interest" description="Disordered" evidence="15">
    <location>
        <begin position="80"/>
        <end position="100"/>
    </location>
</feature>
<proteinExistence type="inferred from homology"/>
<evidence type="ECO:0000256" key="12">
    <source>
        <dbReference type="ARBA" id="ARBA00037847"/>
    </source>
</evidence>